<keyword evidence="2" id="KW-0812">Transmembrane</keyword>
<name>A0AA36M3Z2_CYLNA</name>
<evidence type="ECO:0000313" key="4">
    <source>
        <dbReference type="Proteomes" id="UP001176961"/>
    </source>
</evidence>
<evidence type="ECO:0000256" key="2">
    <source>
        <dbReference type="SAM" id="Phobius"/>
    </source>
</evidence>
<feature type="region of interest" description="Disordered" evidence="1">
    <location>
        <begin position="37"/>
        <end position="99"/>
    </location>
</feature>
<dbReference type="PANTHER" id="PTHR39355">
    <property type="entry name" value="PROTEIN CBG20624"/>
    <property type="match status" value="1"/>
</dbReference>
<evidence type="ECO:0000313" key="3">
    <source>
        <dbReference type="EMBL" id="CAJ0596272.1"/>
    </source>
</evidence>
<feature type="compositionally biased region" description="Basic residues" evidence="1">
    <location>
        <begin position="81"/>
        <end position="99"/>
    </location>
</feature>
<dbReference type="InterPro" id="IPR040019">
    <property type="entry name" value="C27D6.3-like"/>
</dbReference>
<sequence>MIKNLGFTRVERYKNLYPMPQSEYLWKGMASDEPVSFTDAGDLSGAAKPTGEQGVAEGQAEQKGSQDKGPSGSSESAEKTKTRRRKKKKKRKTKRKRKRDRYESQNFLLRIEGTLCCASIVIAFVWAATMFLALLAFLVWANFSMSATIQSAKEEWAS</sequence>
<proteinExistence type="predicted"/>
<evidence type="ECO:0000256" key="1">
    <source>
        <dbReference type="SAM" id="MobiDB-lite"/>
    </source>
</evidence>
<gene>
    <name evidence="3" type="ORF">CYNAS_LOCUS8255</name>
</gene>
<dbReference type="AlphaFoldDB" id="A0AA36M3Z2"/>
<organism evidence="3 4">
    <name type="scientific">Cylicocyclus nassatus</name>
    <name type="common">Nematode worm</name>
    <dbReference type="NCBI Taxonomy" id="53992"/>
    <lineage>
        <taxon>Eukaryota</taxon>
        <taxon>Metazoa</taxon>
        <taxon>Ecdysozoa</taxon>
        <taxon>Nematoda</taxon>
        <taxon>Chromadorea</taxon>
        <taxon>Rhabditida</taxon>
        <taxon>Rhabditina</taxon>
        <taxon>Rhabditomorpha</taxon>
        <taxon>Strongyloidea</taxon>
        <taxon>Strongylidae</taxon>
        <taxon>Cylicocyclus</taxon>
    </lineage>
</organism>
<feature type="transmembrane region" description="Helical" evidence="2">
    <location>
        <begin position="107"/>
        <end position="140"/>
    </location>
</feature>
<dbReference type="PANTHER" id="PTHR39355:SF1">
    <property type="entry name" value="PROTEIN CBG20624"/>
    <property type="match status" value="1"/>
</dbReference>
<dbReference type="Proteomes" id="UP001176961">
    <property type="component" value="Unassembled WGS sequence"/>
</dbReference>
<keyword evidence="2" id="KW-1133">Transmembrane helix</keyword>
<keyword evidence="4" id="KW-1185">Reference proteome</keyword>
<dbReference type="EMBL" id="CATQJL010000112">
    <property type="protein sequence ID" value="CAJ0596272.1"/>
    <property type="molecule type" value="Genomic_DNA"/>
</dbReference>
<reference evidence="3" key="1">
    <citation type="submission" date="2023-07" db="EMBL/GenBank/DDBJ databases">
        <authorList>
            <consortium name="CYATHOMIX"/>
        </authorList>
    </citation>
    <scope>NUCLEOTIDE SEQUENCE</scope>
    <source>
        <strain evidence="3">N/A</strain>
    </source>
</reference>
<comment type="caution">
    <text evidence="3">The sequence shown here is derived from an EMBL/GenBank/DDBJ whole genome shotgun (WGS) entry which is preliminary data.</text>
</comment>
<keyword evidence="2" id="KW-0472">Membrane</keyword>
<accession>A0AA36M3Z2</accession>
<protein>
    <submittedName>
        <fullName evidence="3">Uncharacterized protein</fullName>
    </submittedName>
</protein>